<comment type="catalytic activity">
    <reaction evidence="8">
        <text>L-threonyl-[protein] + ATP = 3-O-(5'-adenylyl)-L-threonyl-[protein] + diphosphate</text>
        <dbReference type="Rhea" id="RHEA:54292"/>
        <dbReference type="Rhea" id="RHEA-COMP:11060"/>
        <dbReference type="Rhea" id="RHEA-COMP:13847"/>
        <dbReference type="ChEBI" id="CHEBI:30013"/>
        <dbReference type="ChEBI" id="CHEBI:30616"/>
        <dbReference type="ChEBI" id="CHEBI:33019"/>
        <dbReference type="ChEBI" id="CHEBI:138113"/>
        <dbReference type="EC" id="2.7.7.108"/>
    </reaction>
</comment>
<proteinExistence type="inferred from homology"/>
<feature type="compositionally biased region" description="Basic and acidic residues" evidence="9">
    <location>
        <begin position="1"/>
        <end position="13"/>
    </location>
</feature>
<evidence type="ECO:0000256" key="8">
    <source>
        <dbReference type="HAMAP-Rule" id="MF_00692"/>
    </source>
</evidence>
<evidence type="ECO:0000256" key="3">
    <source>
        <dbReference type="ARBA" id="ARBA00022695"/>
    </source>
</evidence>
<keyword evidence="11" id="KW-1185">Reference proteome</keyword>
<keyword evidence="3 8" id="KW-0548">Nucleotidyltransferase</keyword>
<sequence length="535" mass="60550">MTETRKARSDTVRSRRKASARLGQAGRAPLRSEIMHGFLPRHSHRELPLAPRYKALGEPYHVPVSATPLPEPRMIHFNKSLALELGLDVSEADSPKLLEILAGNRPWPKYEPLASVYAGHQFGVWVPQLGDGRALMIAEVRTPAGARMELQLKGSGPTPYSRGLDGRAVLRSSIREYLCSEAMHALGVPTARCLSLVASPEPVYRETVETAAVVCRVSPSFVRFGHFEFYYHNGQWQHLAPLADHVIDEHFPHLKDRPDRYAAWLGEVVERTARLIAQWQTFGFCHGVMNTDNFSVLGLTLDYGPFGFMDAFRQYHVCNHSDFEGRYAFYAQPEIGQWNCSRLLRATLPLLSDSEEEALDIATGIFERYAPVYSQAVMRRWADKLGFYEVREGDADLVNRFLAILQRGKSDFTRSFRHLSKVRTDSDEPATGAREEIVDLEAYDAWIADYRTRLRAEGNTNDEARARRMNRVNPKYVLRNHLAQAAIEKAQAGDDSEVAKLMRLLARPFDEQPEMEAYAAPPPEELRHIEVSCSS</sequence>
<comment type="catalytic activity">
    <reaction evidence="8">
        <text>L-tyrosyl-[protein] + ATP = O-(5'-adenylyl)-L-tyrosyl-[protein] + diphosphate</text>
        <dbReference type="Rhea" id="RHEA:54288"/>
        <dbReference type="Rhea" id="RHEA-COMP:10136"/>
        <dbReference type="Rhea" id="RHEA-COMP:13846"/>
        <dbReference type="ChEBI" id="CHEBI:30616"/>
        <dbReference type="ChEBI" id="CHEBI:33019"/>
        <dbReference type="ChEBI" id="CHEBI:46858"/>
        <dbReference type="ChEBI" id="CHEBI:83624"/>
        <dbReference type="EC" id="2.7.7.108"/>
    </reaction>
</comment>
<dbReference type="Pfam" id="PF02696">
    <property type="entry name" value="SelO"/>
    <property type="match status" value="1"/>
</dbReference>
<comment type="catalytic activity">
    <reaction evidence="8">
        <text>L-histidyl-[protein] + UTP = N(tele)-(5'-uridylyl)-L-histidyl-[protein] + diphosphate</text>
        <dbReference type="Rhea" id="RHEA:83891"/>
        <dbReference type="Rhea" id="RHEA-COMP:9745"/>
        <dbReference type="Rhea" id="RHEA-COMP:20239"/>
        <dbReference type="ChEBI" id="CHEBI:29979"/>
        <dbReference type="ChEBI" id="CHEBI:33019"/>
        <dbReference type="ChEBI" id="CHEBI:46398"/>
        <dbReference type="ChEBI" id="CHEBI:233474"/>
    </reaction>
</comment>
<keyword evidence="4 8" id="KW-0479">Metal-binding</keyword>
<dbReference type="PANTHER" id="PTHR32057">
    <property type="entry name" value="PROTEIN ADENYLYLTRANSFERASE SELO, MITOCHONDRIAL"/>
    <property type="match status" value="1"/>
</dbReference>
<feature type="binding site" evidence="8">
    <location>
        <position position="302"/>
    </location>
    <ligand>
        <name>Mg(2+)</name>
        <dbReference type="ChEBI" id="CHEBI:18420"/>
    </ligand>
</feature>
<evidence type="ECO:0000256" key="5">
    <source>
        <dbReference type="ARBA" id="ARBA00022741"/>
    </source>
</evidence>
<evidence type="ECO:0000256" key="2">
    <source>
        <dbReference type="ARBA" id="ARBA00022679"/>
    </source>
</evidence>
<evidence type="ECO:0000256" key="7">
    <source>
        <dbReference type="ARBA" id="ARBA00022842"/>
    </source>
</evidence>
<evidence type="ECO:0000256" key="4">
    <source>
        <dbReference type="ARBA" id="ARBA00022723"/>
    </source>
</evidence>
<dbReference type="NCBIfam" id="NF000658">
    <property type="entry name" value="PRK00029.1"/>
    <property type="match status" value="1"/>
</dbReference>
<evidence type="ECO:0000313" key="11">
    <source>
        <dbReference type="Proteomes" id="UP001162030"/>
    </source>
</evidence>
<feature type="binding site" evidence="8">
    <location>
        <position position="216"/>
    </location>
    <ligand>
        <name>ATP</name>
        <dbReference type="ChEBI" id="CHEBI:30616"/>
    </ligand>
</feature>
<feature type="binding site" evidence="8">
    <location>
        <position position="153"/>
    </location>
    <ligand>
        <name>ATP</name>
        <dbReference type="ChEBI" id="CHEBI:30616"/>
    </ligand>
</feature>
<feature type="active site" description="Proton acceptor" evidence="8">
    <location>
        <position position="292"/>
    </location>
</feature>
<keyword evidence="7 8" id="KW-0460">Magnesium</keyword>
<dbReference type="HAMAP" id="MF_00692">
    <property type="entry name" value="SelO"/>
    <property type="match status" value="1"/>
</dbReference>
<name>A0ABM9I8S6_9GAMM</name>
<evidence type="ECO:0000313" key="10">
    <source>
        <dbReference type="EMBL" id="CAI8963289.1"/>
    </source>
</evidence>
<reference evidence="10 11" key="1">
    <citation type="submission" date="2023-03" db="EMBL/GenBank/DDBJ databases">
        <authorList>
            <person name="Pearce D."/>
        </authorList>
    </citation>
    <scope>NUCLEOTIDE SEQUENCE [LARGE SCALE GENOMIC DNA]</scope>
    <source>
        <strain evidence="10">Msz</strain>
    </source>
</reference>
<protein>
    <recommendedName>
        <fullName evidence="8">Protein nucleotidyltransferase YdiU</fullName>
        <ecNumber evidence="8">2.7.7.-</ecNumber>
    </recommendedName>
    <alternativeName>
        <fullName evidence="8">Protein adenylyltransferase YdiU</fullName>
        <ecNumber evidence="8">2.7.7.108</ecNumber>
    </alternativeName>
    <alternativeName>
        <fullName evidence="8">Protein uridylyltransferase YdiU</fullName>
        <ecNumber evidence="8">2.7.7.-</ecNumber>
    </alternativeName>
</protein>
<keyword evidence="6 8" id="KW-0067">ATP-binding</keyword>
<comment type="similarity">
    <text evidence="1 8">Belongs to the SELO family.</text>
</comment>
<accession>A0ABM9I8S6</accession>
<comment type="cofactor">
    <cofactor evidence="8">
        <name>Mg(2+)</name>
        <dbReference type="ChEBI" id="CHEBI:18420"/>
    </cofactor>
    <cofactor evidence="8">
        <name>Mn(2+)</name>
        <dbReference type="ChEBI" id="CHEBI:29035"/>
    </cofactor>
</comment>
<feature type="binding site" evidence="8">
    <location>
        <position position="302"/>
    </location>
    <ligand>
        <name>ATP</name>
        <dbReference type="ChEBI" id="CHEBI:30616"/>
    </ligand>
</feature>
<keyword evidence="5 8" id="KW-0547">Nucleotide-binding</keyword>
<feature type="binding site" evidence="8">
    <location>
        <position position="165"/>
    </location>
    <ligand>
        <name>ATP</name>
        <dbReference type="ChEBI" id="CHEBI:30616"/>
    </ligand>
</feature>
<gene>
    <name evidence="8 10" type="primary">selO</name>
    <name evidence="8" type="synonym">ydiU</name>
    <name evidence="10" type="ORF">MSZNOR_4709</name>
</gene>
<dbReference type="RefSeq" id="WP_317963544.1">
    <property type="nucleotide sequence ID" value="NZ_OX458333.1"/>
</dbReference>
<feature type="binding site" evidence="8">
    <location>
        <position position="133"/>
    </location>
    <ligand>
        <name>ATP</name>
        <dbReference type="ChEBI" id="CHEBI:30616"/>
    </ligand>
</feature>
<keyword evidence="2 8" id="KW-0808">Transferase</keyword>
<comment type="catalytic activity">
    <reaction evidence="8">
        <text>L-seryl-[protein] + ATP = 3-O-(5'-adenylyl)-L-seryl-[protein] + diphosphate</text>
        <dbReference type="Rhea" id="RHEA:58120"/>
        <dbReference type="Rhea" id="RHEA-COMP:9863"/>
        <dbReference type="Rhea" id="RHEA-COMP:15073"/>
        <dbReference type="ChEBI" id="CHEBI:29999"/>
        <dbReference type="ChEBI" id="CHEBI:30616"/>
        <dbReference type="ChEBI" id="CHEBI:33019"/>
        <dbReference type="ChEBI" id="CHEBI:142516"/>
        <dbReference type="EC" id="2.7.7.108"/>
    </reaction>
</comment>
<dbReference type="Proteomes" id="UP001162030">
    <property type="component" value="Chromosome"/>
</dbReference>
<keyword evidence="8" id="KW-0464">Manganese</keyword>
<comment type="function">
    <text evidence="8">Nucleotidyltransferase involved in the post-translational modification of proteins. It can catalyze the addition of adenosine monophosphate (AMP) or uridine monophosphate (UMP) to a protein, resulting in modifications known as AMPylation and UMPylation.</text>
</comment>
<dbReference type="EC" id="2.7.7.108" evidence="8"/>
<dbReference type="GO" id="GO:0016779">
    <property type="term" value="F:nucleotidyltransferase activity"/>
    <property type="evidence" value="ECO:0007669"/>
    <property type="project" value="UniProtKB-KW"/>
</dbReference>
<comment type="catalytic activity">
    <reaction evidence="8">
        <text>L-tyrosyl-[protein] + UTP = O-(5'-uridylyl)-L-tyrosyl-[protein] + diphosphate</text>
        <dbReference type="Rhea" id="RHEA:83887"/>
        <dbReference type="Rhea" id="RHEA-COMP:10136"/>
        <dbReference type="Rhea" id="RHEA-COMP:20238"/>
        <dbReference type="ChEBI" id="CHEBI:33019"/>
        <dbReference type="ChEBI" id="CHEBI:46398"/>
        <dbReference type="ChEBI" id="CHEBI:46858"/>
        <dbReference type="ChEBI" id="CHEBI:90602"/>
    </reaction>
</comment>
<evidence type="ECO:0000256" key="1">
    <source>
        <dbReference type="ARBA" id="ARBA00009747"/>
    </source>
</evidence>
<organism evidence="10 11">
    <name type="scientific">Methylocaldum szegediense</name>
    <dbReference type="NCBI Taxonomy" id="73780"/>
    <lineage>
        <taxon>Bacteria</taxon>
        <taxon>Pseudomonadati</taxon>
        <taxon>Pseudomonadota</taxon>
        <taxon>Gammaproteobacteria</taxon>
        <taxon>Methylococcales</taxon>
        <taxon>Methylococcaceae</taxon>
        <taxon>Methylocaldum</taxon>
    </lineage>
</organism>
<feature type="binding site" evidence="8">
    <location>
        <position position="166"/>
    </location>
    <ligand>
        <name>ATP</name>
        <dbReference type="ChEBI" id="CHEBI:30616"/>
    </ligand>
</feature>
<evidence type="ECO:0000256" key="6">
    <source>
        <dbReference type="ARBA" id="ARBA00022840"/>
    </source>
</evidence>
<feature type="binding site" evidence="8">
    <location>
        <position position="223"/>
    </location>
    <ligand>
        <name>ATP</name>
        <dbReference type="ChEBI" id="CHEBI:30616"/>
    </ligand>
</feature>
<comment type="catalytic activity">
    <reaction evidence="8">
        <text>L-seryl-[protein] + UTP = O-(5'-uridylyl)-L-seryl-[protein] + diphosphate</text>
        <dbReference type="Rhea" id="RHEA:64604"/>
        <dbReference type="Rhea" id="RHEA-COMP:9863"/>
        <dbReference type="Rhea" id="RHEA-COMP:16635"/>
        <dbReference type="ChEBI" id="CHEBI:29999"/>
        <dbReference type="ChEBI" id="CHEBI:33019"/>
        <dbReference type="ChEBI" id="CHEBI:46398"/>
        <dbReference type="ChEBI" id="CHEBI:156051"/>
    </reaction>
</comment>
<feature type="binding site" evidence="8">
    <location>
        <position position="130"/>
    </location>
    <ligand>
        <name>ATP</name>
        <dbReference type="ChEBI" id="CHEBI:30616"/>
    </ligand>
</feature>
<feature type="binding site" evidence="8">
    <location>
        <position position="132"/>
    </location>
    <ligand>
        <name>ATP</name>
        <dbReference type="ChEBI" id="CHEBI:30616"/>
    </ligand>
</feature>
<dbReference type="EC" id="2.7.7.-" evidence="8"/>
<feature type="binding site" evidence="8">
    <location>
        <position position="293"/>
    </location>
    <ligand>
        <name>Mg(2+)</name>
        <dbReference type="ChEBI" id="CHEBI:18420"/>
    </ligand>
</feature>
<dbReference type="InterPro" id="IPR003846">
    <property type="entry name" value="SelO"/>
</dbReference>
<evidence type="ECO:0000256" key="9">
    <source>
        <dbReference type="SAM" id="MobiDB-lite"/>
    </source>
</evidence>
<dbReference type="EMBL" id="OX458333">
    <property type="protein sequence ID" value="CAI8963289.1"/>
    <property type="molecule type" value="Genomic_DNA"/>
</dbReference>
<dbReference type="PANTHER" id="PTHR32057:SF14">
    <property type="entry name" value="PROTEIN ADENYLYLTRANSFERASE SELO, MITOCHONDRIAL"/>
    <property type="match status" value="1"/>
</dbReference>
<feature type="region of interest" description="Disordered" evidence="9">
    <location>
        <begin position="1"/>
        <end position="26"/>
    </location>
</feature>